<dbReference type="InterPro" id="IPR011429">
    <property type="entry name" value="Cyt_c_Planctomycete-type"/>
</dbReference>
<dbReference type="AlphaFoldDB" id="A0A517YLP1"/>
<feature type="signal peptide" evidence="1">
    <location>
        <begin position="1"/>
        <end position="29"/>
    </location>
</feature>
<evidence type="ECO:0000313" key="5">
    <source>
        <dbReference type="EMBL" id="QDU31139.1"/>
    </source>
</evidence>
<dbReference type="PANTHER" id="PTHR35889:SF3">
    <property type="entry name" value="F-BOX DOMAIN-CONTAINING PROTEIN"/>
    <property type="match status" value="1"/>
</dbReference>
<evidence type="ECO:0000259" key="3">
    <source>
        <dbReference type="Pfam" id="PF07587"/>
    </source>
</evidence>
<dbReference type="RefSeq" id="WP_145097771.1">
    <property type="nucleotide sequence ID" value="NZ_CP036274.1"/>
</dbReference>
<reference evidence="5 6" key="1">
    <citation type="submission" date="2019-02" db="EMBL/GenBank/DDBJ databases">
        <title>Deep-cultivation of Planctomycetes and their phenomic and genomic characterization uncovers novel biology.</title>
        <authorList>
            <person name="Wiegand S."/>
            <person name="Jogler M."/>
            <person name="Boedeker C."/>
            <person name="Pinto D."/>
            <person name="Vollmers J."/>
            <person name="Rivas-Marin E."/>
            <person name="Kohn T."/>
            <person name="Peeters S.H."/>
            <person name="Heuer A."/>
            <person name="Rast P."/>
            <person name="Oberbeckmann S."/>
            <person name="Bunk B."/>
            <person name="Jeske O."/>
            <person name="Meyerdierks A."/>
            <person name="Storesund J.E."/>
            <person name="Kallscheuer N."/>
            <person name="Luecker S."/>
            <person name="Lage O.M."/>
            <person name="Pohl T."/>
            <person name="Merkel B.J."/>
            <person name="Hornburger P."/>
            <person name="Mueller R.-W."/>
            <person name="Bruemmer F."/>
            <person name="Labrenz M."/>
            <person name="Spormann A.M."/>
            <person name="Op den Camp H."/>
            <person name="Overmann J."/>
            <person name="Amann R."/>
            <person name="Jetten M.S.M."/>
            <person name="Mascher T."/>
            <person name="Medema M.H."/>
            <person name="Devos D.P."/>
            <person name="Kaster A.-K."/>
            <person name="Ovreas L."/>
            <person name="Rohde M."/>
            <person name="Galperin M.Y."/>
            <person name="Jogler C."/>
        </authorList>
    </citation>
    <scope>NUCLEOTIDE SEQUENCE [LARGE SCALE GENOMIC DNA]</scope>
    <source>
        <strain evidence="5 6">ETA_A8</strain>
    </source>
</reference>
<evidence type="ECO:0000313" key="6">
    <source>
        <dbReference type="Proteomes" id="UP000315017"/>
    </source>
</evidence>
<dbReference type="InterPro" id="IPR011444">
    <property type="entry name" value="DUF1549"/>
</dbReference>
<organism evidence="5 6">
    <name type="scientific">Anatilimnocola aggregata</name>
    <dbReference type="NCBI Taxonomy" id="2528021"/>
    <lineage>
        <taxon>Bacteria</taxon>
        <taxon>Pseudomonadati</taxon>
        <taxon>Planctomycetota</taxon>
        <taxon>Planctomycetia</taxon>
        <taxon>Pirellulales</taxon>
        <taxon>Pirellulaceae</taxon>
        <taxon>Anatilimnocola</taxon>
    </lineage>
</organism>
<name>A0A517YLP1_9BACT</name>
<dbReference type="PANTHER" id="PTHR35889">
    <property type="entry name" value="CYCLOINULO-OLIGOSACCHARIDE FRUCTANOTRANSFERASE-RELATED"/>
    <property type="match status" value="1"/>
</dbReference>
<feature type="chain" id="PRO_5021972786" evidence="1">
    <location>
        <begin position="30"/>
        <end position="946"/>
    </location>
</feature>
<keyword evidence="1" id="KW-0732">Signal</keyword>
<feature type="domain" description="Cytochrome C Planctomycete-type" evidence="4">
    <location>
        <begin position="55"/>
        <end position="112"/>
    </location>
</feature>
<dbReference type="EMBL" id="CP036274">
    <property type="protein sequence ID" value="QDU31139.1"/>
    <property type="molecule type" value="Genomic_DNA"/>
</dbReference>
<feature type="domain" description="DUF1553" evidence="3">
    <location>
        <begin position="675"/>
        <end position="914"/>
    </location>
</feature>
<dbReference type="GO" id="GO:0009055">
    <property type="term" value="F:electron transfer activity"/>
    <property type="evidence" value="ECO:0007669"/>
    <property type="project" value="InterPro"/>
</dbReference>
<evidence type="ECO:0000259" key="4">
    <source>
        <dbReference type="Pfam" id="PF07635"/>
    </source>
</evidence>
<dbReference type="KEGG" id="aagg:ETAA8_62920"/>
<dbReference type="InterPro" id="IPR036909">
    <property type="entry name" value="Cyt_c-like_dom_sf"/>
</dbReference>
<accession>A0A517YLP1</accession>
<dbReference type="OrthoDB" id="127107at2"/>
<dbReference type="SUPFAM" id="SSF46626">
    <property type="entry name" value="Cytochrome c"/>
    <property type="match status" value="1"/>
</dbReference>
<protein>
    <submittedName>
        <fullName evidence="5">Planctomycete cytochrome C</fullName>
    </submittedName>
</protein>
<dbReference type="InterPro" id="IPR022655">
    <property type="entry name" value="DUF1553"/>
</dbReference>
<dbReference type="GO" id="GO:0020037">
    <property type="term" value="F:heme binding"/>
    <property type="evidence" value="ECO:0007669"/>
    <property type="project" value="InterPro"/>
</dbReference>
<dbReference type="Pfam" id="PF07583">
    <property type="entry name" value="PSCyt2"/>
    <property type="match status" value="1"/>
</dbReference>
<proteinExistence type="predicted"/>
<keyword evidence="6" id="KW-1185">Reference proteome</keyword>
<dbReference type="Pfam" id="PF07587">
    <property type="entry name" value="PSD1"/>
    <property type="match status" value="1"/>
</dbReference>
<sequence length="946" mass="105460" precursor="true">MVCRFSYISCARWIVAAILGAVGPSLVEAADAPVVSAEQEKFFEEKIRPVLATKCWECHGPKKQESGLRLDSREGILAGGDSGKRGAVAGEPQHSSVIQAVHHRGDFQMPPDLKLPDAQIADLTEWVKQGLPWPASSPSAALVLTASERATHDRQSHWAYQPVQRPAVPNVPLSGFVSSHLDAFVAAKLTAAGITPSPEADRRTLLRRLNFDLLGLPPSSAEVQAFEQDAAPDAYERQVDRLLASPQHGARWGRHWLDVARYADTRGYAFAKDRRYPYAYTYRDYVINAFNQDLPYDRFIREQLAADQLNLGDDKSPLAALGFLTTGRRFNNRNDDIDDQIDAVTRGILGLTVACARCHDHKFDAIPAEDYYSLYGVFASIEEPGELPLIAPPQESEAYRAFEAELSKRRGAMNEFIGAKQREVIDQARLQATDYLAKVAAGDRTQLLEKLPFLTLDPKDLRPALVDRWKRFISERTKNNEHALWGLWKDLLALKDDAYAEEASKVIDRWNMRAEGDATGQMNPLLKAAFAAEVPQSRMDVPRIYGKLLAAVLPAWKQAGGDTGALEKLNAAEKQLARVLVGKDGPADISADEIGKLVSRADRNKQNELLKKVQEFEASSPVAPPRAMVVYDKKQPYDPRVFIRGNQARPGKQVPRQFLLVMATSERQPFKNGSGRLELAESLVSPQNPLTSRVLVNRIWMHHFGEPIVTTPSDFGIRTESPPLQSALDWLAAEMMDQCWSLKTLHRQLVTSSTYRQQSNDRAAARLADPENRLLWRMNRRRLEWEPLRDSLLAVSGRLDETLGGKSVELTTAPFTRRRSVFGNIDRQDLPNLFRVFDIASPDQSSPRRPRTTVPQQALFLMNSPFVIEQAQSLAQRPAVVAASSPADKVVALYRAALARQPDEAELNIAQQFLSTAPAPSGTIKLTPVEQLAQLLLLTNEFMYVD</sequence>
<dbReference type="Proteomes" id="UP000315017">
    <property type="component" value="Chromosome"/>
</dbReference>
<evidence type="ECO:0000256" key="1">
    <source>
        <dbReference type="SAM" id="SignalP"/>
    </source>
</evidence>
<feature type="domain" description="DUF1549" evidence="2">
    <location>
        <begin position="181"/>
        <end position="382"/>
    </location>
</feature>
<gene>
    <name evidence="5" type="ORF">ETAA8_62920</name>
</gene>
<dbReference type="Pfam" id="PF07635">
    <property type="entry name" value="PSCyt1"/>
    <property type="match status" value="1"/>
</dbReference>
<evidence type="ECO:0000259" key="2">
    <source>
        <dbReference type="Pfam" id="PF07583"/>
    </source>
</evidence>